<gene>
    <name evidence="1" type="ORF">ACAOBT_LOCUS12065</name>
</gene>
<evidence type="ECO:0000313" key="2">
    <source>
        <dbReference type="Proteomes" id="UP001152888"/>
    </source>
</evidence>
<keyword evidence="2" id="KW-1185">Reference proteome</keyword>
<reference evidence="1" key="1">
    <citation type="submission" date="2022-03" db="EMBL/GenBank/DDBJ databases">
        <authorList>
            <person name="Sayadi A."/>
        </authorList>
    </citation>
    <scope>NUCLEOTIDE SEQUENCE</scope>
</reference>
<comment type="caution">
    <text evidence="1">The sequence shown here is derived from an EMBL/GenBank/DDBJ whole genome shotgun (WGS) entry which is preliminary data.</text>
</comment>
<proteinExistence type="predicted"/>
<name>A0A9P0P9W7_ACAOB</name>
<evidence type="ECO:0000313" key="1">
    <source>
        <dbReference type="EMBL" id="CAH1976272.1"/>
    </source>
</evidence>
<dbReference type="AlphaFoldDB" id="A0A9P0P9W7"/>
<organism evidence="1 2">
    <name type="scientific">Acanthoscelides obtectus</name>
    <name type="common">Bean weevil</name>
    <name type="synonym">Bruchus obtectus</name>
    <dbReference type="NCBI Taxonomy" id="200917"/>
    <lineage>
        <taxon>Eukaryota</taxon>
        <taxon>Metazoa</taxon>
        <taxon>Ecdysozoa</taxon>
        <taxon>Arthropoda</taxon>
        <taxon>Hexapoda</taxon>
        <taxon>Insecta</taxon>
        <taxon>Pterygota</taxon>
        <taxon>Neoptera</taxon>
        <taxon>Endopterygota</taxon>
        <taxon>Coleoptera</taxon>
        <taxon>Polyphaga</taxon>
        <taxon>Cucujiformia</taxon>
        <taxon>Chrysomeloidea</taxon>
        <taxon>Chrysomelidae</taxon>
        <taxon>Bruchinae</taxon>
        <taxon>Bruchini</taxon>
        <taxon>Acanthoscelides</taxon>
    </lineage>
</organism>
<protein>
    <submittedName>
        <fullName evidence="1">Uncharacterized protein</fullName>
    </submittedName>
</protein>
<dbReference type="Proteomes" id="UP001152888">
    <property type="component" value="Unassembled WGS sequence"/>
</dbReference>
<dbReference type="EMBL" id="CAKOFQ010006846">
    <property type="protein sequence ID" value="CAH1976272.1"/>
    <property type="molecule type" value="Genomic_DNA"/>
</dbReference>
<accession>A0A9P0P9W7</accession>
<sequence>MSEPYLTRLKYRDDKAEELVSTVVAPVVKHVSLSGQDWVRDPEITWLDPILKDLYREHGDNGRKAQSCAHGEDDEECCYLAEDDLHISLATYVRDSVMLQMRKAFLHV</sequence>